<name>A0A7J6A7A3_AMEME</name>
<feature type="region of interest" description="Disordered" evidence="1">
    <location>
        <begin position="110"/>
        <end position="144"/>
    </location>
</feature>
<keyword evidence="3" id="KW-1185">Reference proteome</keyword>
<dbReference type="AlphaFoldDB" id="A0A7J6A7A3"/>
<evidence type="ECO:0000256" key="1">
    <source>
        <dbReference type="SAM" id="MobiDB-lite"/>
    </source>
</evidence>
<gene>
    <name evidence="2" type="ORF">AMELA_G00201870</name>
</gene>
<organism evidence="2 3">
    <name type="scientific">Ameiurus melas</name>
    <name type="common">Black bullhead</name>
    <name type="synonym">Silurus melas</name>
    <dbReference type="NCBI Taxonomy" id="219545"/>
    <lineage>
        <taxon>Eukaryota</taxon>
        <taxon>Metazoa</taxon>
        <taxon>Chordata</taxon>
        <taxon>Craniata</taxon>
        <taxon>Vertebrata</taxon>
        <taxon>Euteleostomi</taxon>
        <taxon>Actinopterygii</taxon>
        <taxon>Neopterygii</taxon>
        <taxon>Teleostei</taxon>
        <taxon>Ostariophysi</taxon>
        <taxon>Siluriformes</taxon>
        <taxon>Ictaluridae</taxon>
        <taxon>Ameiurus</taxon>
    </lineage>
</organism>
<dbReference type="EMBL" id="JAAGNN010000017">
    <property type="protein sequence ID" value="KAF4078686.1"/>
    <property type="molecule type" value="Genomic_DNA"/>
</dbReference>
<reference evidence="2 3" key="1">
    <citation type="submission" date="2020-02" db="EMBL/GenBank/DDBJ databases">
        <title>A chromosome-scale genome assembly of the black bullhead catfish (Ameiurus melas).</title>
        <authorList>
            <person name="Wen M."/>
            <person name="Zham M."/>
            <person name="Cabau C."/>
            <person name="Klopp C."/>
            <person name="Donnadieu C."/>
            <person name="Roques C."/>
            <person name="Bouchez O."/>
            <person name="Lampietro C."/>
            <person name="Jouanno E."/>
            <person name="Herpin A."/>
            <person name="Louis A."/>
            <person name="Berthelot C."/>
            <person name="Parey E."/>
            <person name="Roest-Crollius H."/>
            <person name="Braasch I."/>
            <person name="Postlethwait J."/>
            <person name="Robinson-Rechavi M."/>
            <person name="Echchiki A."/>
            <person name="Begum T."/>
            <person name="Montfort J."/>
            <person name="Schartl M."/>
            <person name="Bobe J."/>
            <person name="Guiguen Y."/>
        </authorList>
    </citation>
    <scope>NUCLEOTIDE SEQUENCE [LARGE SCALE GENOMIC DNA]</scope>
    <source>
        <strain evidence="2">M_S1</strain>
        <tissue evidence="2">Blood</tissue>
    </source>
</reference>
<evidence type="ECO:0000313" key="3">
    <source>
        <dbReference type="Proteomes" id="UP000593565"/>
    </source>
</evidence>
<sequence>EIPHIFRGVGKHGKPKHRTIWIIKRISPRHSCILGERKITLRAVTARLSLNSLSLSLLDRGDPGAYRKGHGAQGEGKPWMGCQSIAGHNHTHPHTTDTISLQCMSLDWGRKPKYPEETPKAQGEHADSTHTQGHGKNQTQNRTL</sequence>
<feature type="compositionally biased region" description="Basic and acidic residues" evidence="1">
    <location>
        <begin position="110"/>
        <end position="128"/>
    </location>
</feature>
<comment type="caution">
    <text evidence="2">The sequence shown here is derived from an EMBL/GenBank/DDBJ whole genome shotgun (WGS) entry which is preliminary data.</text>
</comment>
<feature type="non-terminal residue" evidence="2">
    <location>
        <position position="1"/>
    </location>
</feature>
<feature type="compositionally biased region" description="Polar residues" evidence="1">
    <location>
        <begin position="129"/>
        <end position="144"/>
    </location>
</feature>
<protein>
    <submittedName>
        <fullName evidence="2">Uncharacterized protein</fullName>
    </submittedName>
</protein>
<accession>A0A7J6A7A3</accession>
<dbReference type="Proteomes" id="UP000593565">
    <property type="component" value="Unassembled WGS sequence"/>
</dbReference>
<evidence type="ECO:0000313" key="2">
    <source>
        <dbReference type="EMBL" id="KAF4078686.1"/>
    </source>
</evidence>
<proteinExistence type="predicted"/>